<reference evidence="1" key="1">
    <citation type="submission" date="2025-08" db="UniProtKB">
        <authorList>
            <consortium name="Ensembl"/>
        </authorList>
    </citation>
    <scope>IDENTIFICATION</scope>
</reference>
<dbReference type="AlphaFoldDB" id="A0A8C3HX46"/>
<keyword evidence="2" id="KW-1185">Reference proteome</keyword>
<accession>A0A8C3HX46</accession>
<name>A0A8C3HX46_CHRPI</name>
<dbReference type="Proteomes" id="UP000694380">
    <property type="component" value="Unplaced"/>
</dbReference>
<dbReference type="GeneTree" id="ENSGT00940000173459"/>
<reference evidence="1" key="2">
    <citation type="submission" date="2025-09" db="UniProtKB">
        <authorList>
            <consortium name="Ensembl"/>
        </authorList>
    </citation>
    <scope>IDENTIFICATION</scope>
</reference>
<evidence type="ECO:0000313" key="2">
    <source>
        <dbReference type="Proteomes" id="UP000694380"/>
    </source>
</evidence>
<sequence>MTGGRGLPFPSRPQCLGLRVCDLPPTQQEPHLQRGPWSGLRGWPGKLSWVDTVWELDFTETEPLDSRIEEGITEDGLDAFSELYKNLYSFVAEDHGTTEVSWKLSMFLLGGKDVPTESSYYPCSPHLSVVV</sequence>
<protein>
    <submittedName>
        <fullName evidence="1">Uncharacterized protein</fullName>
    </submittedName>
</protein>
<evidence type="ECO:0000313" key="1">
    <source>
        <dbReference type="Ensembl" id="ENSCPBP00000025027.1"/>
    </source>
</evidence>
<dbReference type="Ensembl" id="ENSCPBT00000029489.1">
    <property type="protein sequence ID" value="ENSCPBP00000025027.1"/>
    <property type="gene ID" value="ENSCPBG00000017806.1"/>
</dbReference>
<proteinExistence type="predicted"/>
<organism evidence="1 2">
    <name type="scientific">Chrysemys picta bellii</name>
    <name type="common">Western painted turtle</name>
    <name type="synonym">Emys bellii</name>
    <dbReference type="NCBI Taxonomy" id="8478"/>
    <lineage>
        <taxon>Eukaryota</taxon>
        <taxon>Metazoa</taxon>
        <taxon>Chordata</taxon>
        <taxon>Craniata</taxon>
        <taxon>Vertebrata</taxon>
        <taxon>Euteleostomi</taxon>
        <taxon>Archelosauria</taxon>
        <taxon>Testudinata</taxon>
        <taxon>Testudines</taxon>
        <taxon>Cryptodira</taxon>
        <taxon>Durocryptodira</taxon>
        <taxon>Testudinoidea</taxon>
        <taxon>Emydidae</taxon>
        <taxon>Chrysemys</taxon>
    </lineage>
</organism>